<dbReference type="PROSITE" id="PS50297">
    <property type="entry name" value="ANK_REP_REGION"/>
    <property type="match status" value="2"/>
</dbReference>
<dbReference type="GO" id="GO:0045944">
    <property type="term" value="P:positive regulation of transcription by RNA polymerase II"/>
    <property type="evidence" value="ECO:0007669"/>
    <property type="project" value="TreeGrafter"/>
</dbReference>
<dbReference type="EMBL" id="SAXU01000001">
    <property type="protein sequence ID" value="TXJ19904.1"/>
    <property type="molecule type" value="Genomic_DNA"/>
</dbReference>
<dbReference type="Proteomes" id="UP000324638">
    <property type="component" value="Unassembled WGS sequence"/>
</dbReference>
<evidence type="ECO:0000313" key="4">
    <source>
        <dbReference type="EMBL" id="TXJ19904.1"/>
    </source>
</evidence>
<reference evidence="4 5" key="1">
    <citation type="journal article" date="1992" name="Lakartidningen">
        <title>[Penicillin V and not amoxicillin is the first choice preparation in acute otitis].</title>
        <authorList>
            <person name="Kamme C."/>
            <person name="Lundgren K."/>
            <person name="Prellner K."/>
        </authorList>
    </citation>
    <scope>NUCLEOTIDE SEQUENCE [LARGE SCALE GENOMIC DNA]</scope>
    <source>
        <strain evidence="4 5">513A</strain>
    </source>
</reference>
<dbReference type="InterPro" id="IPR036770">
    <property type="entry name" value="Ankyrin_rpt-contain_sf"/>
</dbReference>
<sequence length="105" mass="11824">MDAIANNDIEELNSILIQSNTDINEKFKVTINDDEYEITPLSFALYNENYDSTKLLIENGADIDIIANEYKDNALTYSTIESNFDIVELLVENGANINAKDSLKL</sequence>
<name>A0A5C8D3F6_9SPIR</name>
<feature type="repeat" description="ANK" evidence="3">
    <location>
        <begin position="70"/>
        <end position="102"/>
    </location>
</feature>
<evidence type="ECO:0000256" key="2">
    <source>
        <dbReference type="ARBA" id="ARBA00023043"/>
    </source>
</evidence>
<keyword evidence="1" id="KW-0677">Repeat</keyword>
<dbReference type="Pfam" id="PF12796">
    <property type="entry name" value="Ank_2"/>
    <property type="match status" value="1"/>
</dbReference>
<dbReference type="InterPro" id="IPR002110">
    <property type="entry name" value="Ankyrin_rpt"/>
</dbReference>
<dbReference type="SMART" id="SM00248">
    <property type="entry name" value="ANK"/>
    <property type="match status" value="2"/>
</dbReference>
<dbReference type="PANTHER" id="PTHR24193">
    <property type="entry name" value="ANKYRIN REPEAT PROTEIN"/>
    <property type="match status" value="1"/>
</dbReference>
<evidence type="ECO:0000313" key="5">
    <source>
        <dbReference type="Proteomes" id="UP000324638"/>
    </source>
</evidence>
<protein>
    <submittedName>
        <fullName evidence="4">Ankyrin repeat domain-containing protein</fullName>
    </submittedName>
</protein>
<evidence type="ECO:0000256" key="1">
    <source>
        <dbReference type="ARBA" id="ARBA00022737"/>
    </source>
</evidence>
<dbReference type="PANTHER" id="PTHR24193:SF121">
    <property type="entry name" value="ADA2A-CONTAINING COMPLEX COMPONENT 3, ISOFORM D"/>
    <property type="match status" value="1"/>
</dbReference>
<dbReference type="InterPro" id="IPR050663">
    <property type="entry name" value="Ankyrin-SOCS_Box"/>
</dbReference>
<dbReference type="SUPFAM" id="SSF48403">
    <property type="entry name" value="Ankyrin repeat"/>
    <property type="match status" value="1"/>
</dbReference>
<keyword evidence="2 3" id="KW-0040">ANK repeat</keyword>
<evidence type="ECO:0000256" key="3">
    <source>
        <dbReference type="PROSITE-ProRule" id="PRU00023"/>
    </source>
</evidence>
<accession>A0A5C8D3F6</accession>
<feature type="repeat" description="ANK" evidence="3">
    <location>
        <begin position="36"/>
        <end position="68"/>
    </location>
</feature>
<proteinExistence type="predicted"/>
<dbReference type="Gene3D" id="1.25.40.20">
    <property type="entry name" value="Ankyrin repeat-containing domain"/>
    <property type="match status" value="1"/>
</dbReference>
<organism evidence="4 5">
    <name type="scientific">Brachyspira aalborgi</name>
    <dbReference type="NCBI Taxonomy" id="29522"/>
    <lineage>
        <taxon>Bacteria</taxon>
        <taxon>Pseudomonadati</taxon>
        <taxon>Spirochaetota</taxon>
        <taxon>Spirochaetia</taxon>
        <taxon>Brachyspirales</taxon>
        <taxon>Brachyspiraceae</taxon>
        <taxon>Brachyspira</taxon>
    </lineage>
</organism>
<dbReference type="PROSITE" id="PS50088">
    <property type="entry name" value="ANK_REPEAT"/>
    <property type="match status" value="2"/>
</dbReference>
<gene>
    <name evidence="4" type="ORF">EPJ79_01725</name>
</gene>
<dbReference type="AlphaFoldDB" id="A0A5C8D3F6"/>
<dbReference type="GO" id="GO:0000976">
    <property type="term" value="F:transcription cis-regulatory region binding"/>
    <property type="evidence" value="ECO:0007669"/>
    <property type="project" value="TreeGrafter"/>
</dbReference>
<comment type="caution">
    <text evidence="4">The sequence shown here is derived from an EMBL/GenBank/DDBJ whole genome shotgun (WGS) entry which is preliminary data.</text>
</comment>